<dbReference type="Gene3D" id="3.40.1090.10">
    <property type="entry name" value="Cytosolic phospholipase A2 catalytic domain"/>
    <property type="match status" value="1"/>
</dbReference>
<feature type="domain" description="PNPLA" evidence="5">
    <location>
        <begin position="1"/>
        <end position="122"/>
    </location>
</feature>
<evidence type="ECO:0000256" key="1">
    <source>
        <dbReference type="ARBA" id="ARBA00022801"/>
    </source>
</evidence>
<dbReference type="GO" id="GO:0016020">
    <property type="term" value="C:membrane"/>
    <property type="evidence" value="ECO:0007669"/>
    <property type="project" value="TreeGrafter"/>
</dbReference>
<dbReference type="PROSITE" id="PS51635">
    <property type="entry name" value="PNPLA"/>
    <property type="match status" value="1"/>
</dbReference>
<dbReference type="Proteomes" id="UP000606974">
    <property type="component" value="Unassembled WGS sequence"/>
</dbReference>
<proteinExistence type="predicted"/>
<evidence type="ECO:0000256" key="4">
    <source>
        <dbReference type="PROSITE-ProRule" id="PRU01161"/>
    </source>
</evidence>
<dbReference type="SUPFAM" id="SSF52151">
    <property type="entry name" value="FabD/lysophospholipase-like"/>
    <property type="match status" value="1"/>
</dbReference>
<evidence type="ECO:0000256" key="3">
    <source>
        <dbReference type="ARBA" id="ARBA00023098"/>
    </source>
</evidence>
<keyword evidence="1" id="KW-0378">Hydrolase</keyword>
<keyword evidence="7" id="KW-1185">Reference proteome</keyword>
<evidence type="ECO:0000256" key="2">
    <source>
        <dbReference type="ARBA" id="ARBA00022963"/>
    </source>
</evidence>
<name>A0A8H7AXZ0_9EURO</name>
<dbReference type="PANTHER" id="PTHR24185">
    <property type="entry name" value="CALCIUM-INDEPENDENT PHOSPHOLIPASE A2-GAMMA"/>
    <property type="match status" value="1"/>
</dbReference>
<keyword evidence="3" id="KW-0443">Lipid metabolism</keyword>
<dbReference type="InterPro" id="IPR016035">
    <property type="entry name" value="Acyl_Trfase/lysoPLipase"/>
</dbReference>
<accession>A0A8H7AXZ0</accession>
<feature type="short sequence motif" description="DGA/G" evidence="4">
    <location>
        <begin position="109"/>
        <end position="111"/>
    </location>
</feature>
<dbReference type="GO" id="GO:0016042">
    <property type="term" value="P:lipid catabolic process"/>
    <property type="evidence" value="ECO:0007669"/>
    <property type="project" value="UniProtKB-KW"/>
</dbReference>
<dbReference type="AlphaFoldDB" id="A0A8H7AXZ0"/>
<organism evidence="6 7">
    <name type="scientific">Endocarpon pusillum</name>
    <dbReference type="NCBI Taxonomy" id="364733"/>
    <lineage>
        <taxon>Eukaryota</taxon>
        <taxon>Fungi</taxon>
        <taxon>Dikarya</taxon>
        <taxon>Ascomycota</taxon>
        <taxon>Pezizomycotina</taxon>
        <taxon>Eurotiomycetes</taxon>
        <taxon>Chaetothyriomycetidae</taxon>
        <taxon>Verrucariales</taxon>
        <taxon>Verrucariaceae</taxon>
        <taxon>Endocarpon</taxon>
    </lineage>
</organism>
<dbReference type="InterPro" id="IPR002641">
    <property type="entry name" value="PNPLA_dom"/>
</dbReference>
<dbReference type="OrthoDB" id="1658288at2759"/>
<dbReference type="GO" id="GO:0019369">
    <property type="term" value="P:arachidonate metabolic process"/>
    <property type="evidence" value="ECO:0007669"/>
    <property type="project" value="TreeGrafter"/>
</dbReference>
<dbReference type="PANTHER" id="PTHR24185:SF1">
    <property type="entry name" value="CALCIUM-INDEPENDENT PHOSPHOLIPASE A2-GAMMA"/>
    <property type="match status" value="1"/>
</dbReference>
<dbReference type="Pfam" id="PF01734">
    <property type="entry name" value="Patatin"/>
    <property type="match status" value="1"/>
</dbReference>
<protein>
    <recommendedName>
        <fullName evidence="5">PNPLA domain-containing protein</fullName>
    </recommendedName>
</protein>
<dbReference type="GO" id="GO:0046486">
    <property type="term" value="P:glycerolipid metabolic process"/>
    <property type="evidence" value="ECO:0007669"/>
    <property type="project" value="UniProtKB-ARBA"/>
</dbReference>
<sequence>MGRVQDRFDTKELEKAIKEIVFQQCGREGGSEDALLQDGDGRKVRCKVFVCATRKETADKMQFRSYRSARGSSELLEKTRIWEAARATSAAPSFFDSIKIGTFGEEFVDGGTGANNPVRTVWIEAKHTLLRPEESLERNLKCLVSIGTGVPSLKPFGDNMLEIGKTLMSMAVETEATAESFHREHSELDEGNQFFRFSVTEGLQGIGLQEAAQKGVIMAATRRYVESQTVKRQMSLCGKNVGENKPSSIRATSNHVFGLHLGDAPEIEEEHFFGRAKELGIMKDYLLSDHARSRQKIFILFGPGGMGKT</sequence>
<dbReference type="EMBL" id="JAACFV010000007">
    <property type="protein sequence ID" value="KAF7513170.1"/>
    <property type="molecule type" value="Genomic_DNA"/>
</dbReference>
<evidence type="ECO:0000313" key="6">
    <source>
        <dbReference type="EMBL" id="KAF7513170.1"/>
    </source>
</evidence>
<dbReference type="GO" id="GO:0047499">
    <property type="term" value="F:calcium-independent phospholipase A2 activity"/>
    <property type="evidence" value="ECO:0007669"/>
    <property type="project" value="TreeGrafter"/>
</dbReference>
<evidence type="ECO:0000259" key="5">
    <source>
        <dbReference type="PROSITE" id="PS51635"/>
    </source>
</evidence>
<reference evidence="6" key="1">
    <citation type="submission" date="2020-02" db="EMBL/GenBank/DDBJ databases">
        <authorList>
            <person name="Palmer J.M."/>
        </authorList>
    </citation>
    <scope>NUCLEOTIDE SEQUENCE</scope>
    <source>
        <strain evidence="6">EPUS1.4</strain>
        <tissue evidence="6">Thallus</tissue>
    </source>
</reference>
<gene>
    <name evidence="6" type="ORF">GJ744_010566</name>
</gene>
<keyword evidence="2" id="KW-0442">Lipid degradation</keyword>
<comment type="caution">
    <text evidence="4">Lacks conserved residue(s) required for the propagation of feature annotation.</text>
</comment>
<comment type="caution">
    <text evidence="6">The sequence shown here is derived from an EMBL/GenBank/DDBJ whole genome shotgun (WGS) entry which is preliminary data.</text>
</comment>
<evidence type="ECO:0000313" key="7">
    <source>
        <dbReference type="Proteomes" id="UP000606974"/>
    </source>
</evidence>